<proteinExistence type="predicted"/>
<evidence type="ECO:0000313" key="1">
    <source>
        <dbReference type="EMBL" id="GAG64376.1"/>
    </source>
</evidence>
<protein>
    <submittedName>
        <fullName evidence="1">Uncharacterized protein</fullName>
    </submittedName>
</protein>
<name>X1AX83_9ZZZZ</name>
<dbReference type="EMBL" id="BART01003969">
    <property type="protein sequence ID" value="GAG64376.1"/>
    <property type="molecule type" value="Genomic_DNA"/>
</dbReference>
<reference evidence="1" key="1">
    <citation type="journal article" date="2014" name="Front. Microbiol.">
        <title>High frequency of phylogenetically diverse reductive dehalogenase-homologous genes in deep subseafloor sedimentary metagenomes.</title>
        <authorList>
            <person name="Kawai M."/>
            <person name="Futagami T."/>
            <person name="Toyoda A."/>
            <person name="Takaki Y."/>
            <person name="Nishi S."/>
            <person name="Hori S."/>
            <person name="Arai W."/>
            <person name="Tsubouchi T."/>
            <person name="Morono Y."/>
            <person name="Uchiyama I."/>
            <person name="Ito T."/>
            <person name="Fujiyama A."/>
            <person name="Inagaki F."/>
            <person name="Takami H."/>
        </authorList>
    </citation>
    <scope>NUCLEOTIDE SEQUENCE</scope>
    <source>
        <strain evidence="1">Expedition CK06-06</strain>
    </source>
</reference>
<sequence>MIGLLLVRFDPLFGPSIFLKAPKSLDDEHIQDIPSLIELPTKGVFIHIFKEIKTANLFFKQPNKFARGGYESFLIT</sequence>
<accession>X1AX83</accession>
<feature type="non-terminal residue" evidence="1">
    <location>
        <position position="76"/>
    </location>
</feature>
<gene>
    <name evidence="1" type="ORF">S01H4_10401</name>
</gene>
<comment type="caution">
    <text evidence="1">The sequence shown here is derived from an EMBL/GenBank/DDBJ whole genome shotgun (WGS) entry which is preliminary data.</text>
</comment>
<organism evidence="1">
    <name type="scientific">marine sediment metagenome</name>
    <dbReference type="NCBI Taxonomy" id="412755"/>
    <lineage>
        <taxon>unclassified sequences</taxon>
        <taxon>metagenomes</taxon>
        <taxon>ecological metagenomes</taxon>
    </lineage>
</organism>
<dbReference type="AlphaFoldDB" id="X1AX83"/>